<accession>A0A2N8P8P4</accession>
<dbReference type="EMBL" id="LJSN01000003">
    <property type="protein sequence ID" value="PNE37401.1"/>
    <property type="molecule type" value="Genomic_DNA"/>
</dbReference>
<evidence type="ECO:0000313" key="2">
    <source>
        <dbReference type="EMBL" id="PNE37401.1"/>
    </source>
</evidence>
<dbReference type="Proteomes" id="UP000236047">
    <property type="component" value="Unassembled WGS sequence"/>
</dbReference>
<feature type="chain" id="PRO_5014918841" description="Tat pathway signal sequence domain protein" evidence="1">
    <location>
        <begin position="30"/>
        <end position="146"/>
    </location>
</feature>
<reference evidence="3" key="1">
    <citation type="submission" date="2015-09" db="EMBL/GenBank/DDBJ databases">
        <authorList>
            <person name="Graham D.E."/>
            <person name="Mahan K.M."/>
            <person name="Klingeman D.M."/>
            <person name="Fida T."/>
            <person name="Giannone R.J."/>
            <person name="Hettich R.L."/>
            <person name="Parry R.J."/>
            <person name="Spain J.C."/>
        </authorList>
    </citation>
    <scope>NUCLEOTIDE SEQUENCE [LARGE SCALE GENOMIC DNA]</scope>
    <source>
        <strain evidence="3">JCM 4701</strain>
    </source>
</reference>
<dbReference type="RefSeq" id="WP_073445574.1">
    <property type="nucleotide sequence ID" value="NZ_LJSN01000003.1"/>
</dbReference>
<organism evidence="2 3">
    <name type="scientific">Streptomyces noursei</name>
    <name type="common">Streptomyces albulus</name>
    <dbReference type="NCBI Taxonomy" id="1971"/>
    <lineage>
        <taxon>Bacteria</taxon>
        <taxon>Bacillati</taxon>
        <taxon>Actinomycetota</taxon>
        <taxon>Actinomycetes</taxon>
        <taxon>Kitasatosporales</taxon>
        <taxon>Streptomycetaceae</taxon>
        <taxon>Streptomyces</taxon>
    </lineage>
</organism>
<comment type="caution">
    <text evidence="2">The sequence shown here is derived from an EMBL/GenBank/DDBJ whole genome shotgun (WGS) entry which is preliminary data.</text>
</comment>
<sequence length="146" mass="14829">MKPARPVRRVAGTAATALLLAAGAVGALASPAVAKANSIAVGKVALGAGRPAVVTAEITYSCDPGSDVHLAATATDLVAKGHHKAVATGTLANKKLRCDARNHIVRLVLHPKPGSVFHKKQRVVIEAAVVTPRGAHYADATKAVTL</sequence>
<evidence type="ECO:0000256" key="1">
    <source>
        <dbReference type="SAM" id="SignalP"/>
    </source>
</evidence>
<gene>
    <name evidence="2" type="ORF">AOB60_24120</name>
</gene>
<evidence type="ECO:0008006" key="4">
    <source>
        <dbReference type="Google" id="ProtNLM"/>
    </source>
</evidence>
<protein>
    <recommendedName>
        <fullName evidence="4">Tat pathway signal sequence domain protein</fullName>
    </recommendedName>
</protein>
<keyword evidence="3" id="KW-1185">Reference proteome</keyword>
<proteinExistence type="predicted"/>
<name>A0A2N8P8P4_STRNR</name>
<feature type="signal peptide" evidence="1">
    <location>
        <begin position="1"/>
        <end position="29"/>
    </location>
</feature>
<dbReference type="AlphaFoldDB" id="A0A2N8P8P4"/>
<evidence type="ECO:0000313" key="3">
    <source>
        <dbReference type="Proteomes" id="UP000236047"/>
    </source>
</evidence>
<keyword evidence="1" id="KW-0732">Signal</keyword>